<evidence type="ECO:0000256" key="1">
    <source>
        <dbReference type="ARBA" id="ARBA00022744"/>
    </source>
</evidence>
<evidence type="ECO:0000256" key="6">
    <source>
        <dbReference type="SAM" id="MobiDB-lite"/>
    </source>
</evidence>
<dbReference type="PANTHER" id="PTHR23239">
    <property type="entry name" value="INTERMEDIATE FILAMENT"/>
    <property type="match status" value="1"/>
</dbReference>
<dbReference type="PROSITE" id="PS00226">
    <property type="entry name" value="IF_ROD_1"/>
    <property type="match status" value="2"/>
</dbReference>
<dbReference type="FunFam" id="1.20.5.170:FF:000002">
    <property type="entry name" value="Type I keratin KA11"/>
    <property type="match status" value="2"/>
</dbReference>
<keyword evidence="1" id="KW-0416">Keratin</keyword>
<dbReference type="KEGG" id="emc:129339095"/>
<comment type="similarity">
    <text evidence="4">Belongs to the intermediate filament family.</text>
</comment>
<feature type="coiled-coil region" evidence="5">
    <location>
        <begin position="270"/>
        <end position="357"/>
    </location>
</feature>
<dbReference type="SMART" id="SM01391">
    <property type="entry name" value="Filament"/>
    <property type="match status" value="2"/>
</dbReference>
<name>A0AA97K2L8_EUBMA</name>
<dbReference type="PROSITE" id="PS51842">
    <property type="entry name" value="IF_ROD_2"/>
    <property type="match status" value="2"/>
</dbReference>
<dbReference type="Gene3D" id="1.20.5.1160">
    <property type="entry name" value="Vasodilator-stimulated phosphoprotein"/>
    <property type="match status" value="2"/>
</dbReference>
<dbReference type="InterPro" id="IPR018039">
    <property type="entry name" value="IF_conserved"/>
</dbReference>
<dbReference type="GeneID" id="129339095"/>
<evidence type="ECO:0000256" key="4">
    <source>
        <dbReference type="RuleBase" id="RU000685"/>
    </source>
</evidence>
<organism evidence="8 9">
    <name type="scientific">Eublepharis macularius</name>
    <name type="common">Leopard gecko</name>
    <name type="synonym">Cyrtodactylus macularius</name>
    <dbReference type="NCBI Taxonomy" id="481883"/>
    <lineage>
        <taxon>Eukaryota</taxon>
        <taxon>Metazoa</taxon>
        <taxon>Chordata</taxon>
        <taxon>Craniata</taxon>
        <taxon>Vertebrata</taxon>
        <taxon>Euteleostomi</taxon>
        <taxon>Lepidosauria</taxon>
        <taxon>Squamata</taxon>
        <taxon>Bifurcata</taxon>
        <taxon>Gekkota</taxon>
        <taxon>Eublepharidae</taxon>
        <taxon>Eublepharinae</taxon>
        <taxon>Eublepharis</taxon>
    </lineage>
</organism>
<keyword evidence="2 4" id="KW-0403">Intermediate filament</keyword>
<dbReference type="GO" id="GO:0005198">
    <property type="term" value="F:structural molecule activity"/>
    <property type="evidence" value="ECO:0007669"/>
    <property type="project" value="InterPro"/>
</dbReference>
<gene>
    <name evidence="9" type="primary">LOC129339095</name>
</gene>
<dbReference type="PANTHER" id="PTHR23239:SF155">
    <property type="entry name" value="KERATIN, TYPE I CUTICULAR HA2"/>
    <property type="match status" value="1"/>
</dbReference>
<evidence type="ECO:0000256" key="5">
    <source>
        <dbReference type="SAM" id="Coils"/>
    </source>
</evidence>
<dbReference type="FunFam" id="1.20.5.1160:FF:000002">
    <property type="entry name" value="Type I keratin 10"/>
    <property type="match status" value="2"/>
</dbReference>
<feature type="coiled-coil region" evidence="5">
    <location>
        <begin position="622"/>
        <end position="656"/>
    </location>
</feature>
<keyword evidence="3 5" id="KW-0175">Coiled coil</keyword>
<dbReference type="GO" id="GO:0005882">
    <property type="term" value="C:intermediate filament"/>
    <property type="evidence" value="ECO:0007669"/>
    <property type="project" value="UniProtKB-KW"/>
</dbReference>
<proteinExistence type="inferred from homology"/>
<dbReference type="InterPro" id="IPR002957">
    <property type="entry name" value="Keratin_I"/>
</dbReference>
<dbReference type="InterPro" id="IPR039008">
    <property type="entry name" value="IF_rod_dom"/>
</dbReference>
<dbReference type="Proteomes" id="UP001190640">
    <property type="component" value="Chromosome 12"/>
</dbReference>
<feature type="coiled-coil region" evidence="5">
    <location>
        <begin position="735"/>
        <end position="815"/>
    </location>
</feature>
<feature type="domain" description="IF rod" evidence="7">
    <location>
        <begin position="75"/>
        <end position="386"/>
    </location>
</feature>
<dbReference type="GO" id="GO:0045109">
    <property type="term" value="P:intermediate filament organization"/>
    <property type="evidence" value="ECO:0007669"/>
    <property type="project" value="TreeGrafter"/>
</dbReference>
<keyword evidence="8" id="KW-1185">Reference proteome</keyword>
<dbReference type="GO" id="GO:0030855">
    <property type="term" value="P:epithelial cell differentiation"/>
    <property type="evidence" value="ECO:0007669"/>
    <property type="project" value="TreeGrafter"/>
</dbReference>
<evidence type="ECO:0000259" key="7">
    <source>
        <dbReference type="PROSITE" id="PS51842"/>
    </source>
</evidence>
<evidence type="ECO:0000313" key="9">
    <source>
        <dbReference type="RefSeq" id="XP_054849673.1"/>
    </source>
</evidence>
<feature type="coiled-coil region" evidence="5">
    <location>
        <begin position="79"/>
        <end position="113"/>
    </location>
</feature>
<reference evidence="9" key="1">
    <citation type="submission" date="2025-08" db="UniProtKB">
        <authorList>
            <consortium name="RefSeq"/>
        </authorList>
    </citation>
    <scope>IDENTIFICATION</scope>
    <source>
        <tissue evidence="9">Blood</tissue>
    </source>
</reference>
<feature type="coiled-coil region" evidence="5">
    <location>
        <begin position="516"/>
        <end position="543"/>
    </location>
</feature>
<sequence length="842" mass="95453">MCGPSGSHARVSSVPSGGSCRAPSHSFGSRSVSSSSVKLGSGSYMPSVCPPNSTFGPGFVGSYGWHDEGILSCNEKELMQCLNDRLASYLERVRCLEQENANLECKIREWYECQVPYVCIDFQSYYKIIEEHQHQILCAKTDNARLILEIDNARLAADDFRTKYETELALRQSVEADINGLRRILDELTLCRSDLEAQLESLKEELLCLKKNHEEEANGLRSKLGARVNVEVDAAPSCDLNKILDEIRSQYECLAEKNRKDVETWFTSKMEELNQQVVSSGEELQSCQSEIIELRHTVQALEIDLDAQHNMKAALEGTLQETEARYGTQLAQLQCVISNVEGQLADLRCEMERQSHDYKILLDVKTRLESEIATYRRLLEGEDCKYKSRACAPVSQITKKIRTITEEIKDGKVISSREQVQHGPCRVTPNCRPNSAVSVNCRPGSHLPPRRSSVCLPTPGRTTASLPNGCRTYLPPSSLGSTCVPPPCIPPPARPLNCYPVGHDQGILNCNEKETMEFLNSRLGNYLERVHCLEQENAELECKIREWYECENSYVCTDFKPLYCSIEELQQQICCTKADNARLCLDIDNLKMASDDYCTKYDYELSLCQRDEADINGLRKVLDDLTLCRADLEAQLESLTEEMMCLKKNHEEESSALRSQLGDRINVEVDAAPSCNLNKVLDEMRCQYEADLEKHRREVEDWYCTQMEQLNREVISSGEQLQCCQSEIIETRRCVQALEIDMQAQQSMKAALEDTLQETESRYCTQLSQLQCLISNVEAQLAEIRCDIERQNCEYKALLDEKARLDCEIATYRNMLEGEDCNESGCTYDSAVSTWVHLHAQS</sequence>
<accession>A0AA97K2L8</accession>
<dbReference type="AlphaFoldDB" id="A0AA97K2L8"/>
<dbReference type="Gene3D" id="1.20.5.500">
    <property type="entry name" value="Single helix bin"/>
    <property type="match status" value="2"/>
</dbReference>
<feature type="coiled-coil region" evidence="5">
    <location>
        <begin position="185"/>
        <end position="223"/>
    </location>
</feature>
<dbReference type="RefSeq" id="XP_054849673.1">
    <property type="nucleotide sequence ID" value="XM_054993698.1"/>
</dbReference>
<feature type="region of interest" description="Disordered" evidence="6">
    <location>
        <begin position="1"/>
        <end position="32"/>
    </location>
</feature>
<evidence type="ECO:0000256" key="2">
    <source>
        <dbReference type="ARBA" id="ARBA00022754"/>
    </source>
</evidence>
<dbReference type="SUPFAM" id="SSF64593">
    <property type="entry name" value="Intermediate filament protein, coiled coil region"/>
    <property type="match status" value="4"/>
</dbReference>
<evidence type="ECO:0000313" key="8">
    <source>
        <dbReference type="Proteomes" id="UP001190640"/>
    </source>
</evidence>
<evidence type="ECO:0000256" key="3">
    <source>
        <dbReference type="ARBA" id="ARBA00023054"/>
    </source>
</evidence>
<protein>
    <submittedName>
        <fullName evidence="9">Keratin, type I cuticular Ha6-like</fullName>
    </submittedName>
</protein>
<dbReference type="SUPFAM" id="SSF46579">
    <property type="entry name" value="Prefoldin"/>
    <property type="match status" value="1"/>
</dbReference>
<feature type="domain" description="IF rod" evidence="7">
    <location>
        <begin position="512"/>
        <end position="823"/>
    </location>
</feature>
<dbReference type="Gene3D" id="1.20.5.170">
    <property type="match status" value="2"/>
</dbReference>
<dbReference type="FunFam" id="1.20.5.500:FF:000001">
    <property type="entry name" value="Type II keratin 23"/>
    <property type="match status" value="2"/>
</dbReference>
<dbReference type="Pfam" id="PF00038">
    <property type="entry name" value="Filament"/>
    <property type="match status" value="2"/>
</dbReference>
<dbReference type="PRINTS" id="PR01248">
    <property type="entry name" value="TYPE1KERATIN"/>
</dbReference>